<dbReference type="InterPro" id="IPR019577">
    <property type="entry name" value="SPARC/Testican_Ca-bd-dom"/>
</dbReference>
<dbReference type="InterPro" id="IPR036058">
    <property type="entry name" value="Kazal_dom_sf"/>
</dbReference>
<keyword evidence="8" id="KW-0357">Heparan sulfate</keyword>
<name>A0A067QVD6_ZOONE</name>
<feature type="domain" description="Thyroglobulin type-1" evidence="11">
    <location>
        <begin position="435"/>
        <end position="496"/>
    </location>
</feature>
<dbReference type="STRING" id="136037.A0A067QVD6"/>
<keyword evidence="4" id="KW-0106">Calcium</keyword>
<feature type="compositionally biased region" description="Acidic residues" evidence="10">
    <location>
        <begin position="72"/>
        <end position="96"/>
    </location>
</feature>
<protein>
    <recommendedName>
        <fullName evidence="15">Testican-2</fullName>
    </recommendedName>
</protein>
<dbReference type="SUPFAM" id="SSF100895">
    <property type="entry name" value="Kazal-type serine protease inhibitors"/>
    <property type="match status" value="1"/>
</dbReference>
<keyword evidence="5" id="KW-0654">Proteoglycan</keyword>
<evidence type="ECO:0000256" key="8">
    <source>
        <dbReference type="ARBA" id="ARBA00023207"/>
    </source>
</evidence>
<evidence type="ECO:0000259" key="12">
    <source>
        <dbReference type="PROSITE" id="PS51465"/>
    </source>
</evidence>
<organism evidence="13 14">
    <name type="scientific">Zootermopsis nevadensis</name>
    <name type="common">Dampwood termite</name>
    <dbReference type="NCBI Taxonomy" id="136037"/>
    <lineage>
        <taxon>Eukaryota</taxon>
        <taxon>Metazoa</taxon>
        <taxon>Ecdysozoa</taxon>
        <taxon>Arthropoda</taxon>
        <taxon>Hexapoda</taxon>
        <taxon>Insecta</taxon>
        <taxon>Pterygota</taxon>
        <taxon>Neoptera</taxon>
        <taxon>Polyneoptera</taxon>
        <taxon>Dictyoptera</taxon>
        <taxon>Blattodea</taxon>
        <taxon>Blattoidea</taxon>
        <taxon>Termitoidae</taxon>
        <taxon>Termopsidae</taxon>
        <taxon>Zootermopsis</taxon>
    </lineage>
</organism>
<feature type="domain" description="Kazal-like" evidence="12">
    <location>
        <begin position="157"/>
        <end position="211"/>
    </location>
</feature>
<dbReference type="InterPro" id="IPR002350">
    <property type="entry name" value="Kazal_dom"/>
</dbReference>
<dbReference type="PROSITE" id="PS51162">
    <property type="entry name" value="THYROGLOBULIN_1_2"/>
    <property type="match status" value="1"/>
</dbReference>
<dbReference type="Pfam" id="PF07648">
    <property type="entry name" value="Kazal_2"/>
    <property type="match status" value="1"/>
</dbReference>
<evidence type="ECO:0000256" key="9">
    <source>
        <dbReference type="PROSITE-ProRule" id="PRU00500"/>
    </source>
</evidence>
<dbReference type="InterPro" id="IPR036857">
    <property type="entry name" value="Thyroglobulin_1_sf"/>
</dbReference>
<dbReference type="PANTHER" id="PTHR13866">
    <property type="entry name" value="SPARC OSTEONECTIN"/>
    <property type="match status" value="1"/>
</dbReference>
<dbReference type="PROSITE" id="PS00018">
    <property type="entry name" value="EF_HAND_1"/>
    <property type="match status" value="1"/>
</dbReference>
<dbReference type="PROSITE" id="PS51465">
    <property type="entry name" value="KAZAL_2"/>
    <property type="match status" value="1"/>
</dbReference>
<dbReference type="OMA" id="GFCPCKV"/>
<evidence type="ECO:0000256" key="6">
    <source>
        <dbReference type="ARBA" id="ARBA00023157"/>
    </source>
</evidence>
<dbReference type="PANTHER" id="PTHR13866:SF30">
    <property type="match status" value="1"/>
</dbReference>
<dbReference type="SMART" id="SM00280">
    <property type="entry name" value="KAZAL"/>
    <property type="match status" value="1"/>
</dbReference>
<dbReference type="CDD" id="cd00191">
    <property type="entry name" value="TY"/>
    <property type="match status" value="1"/>
</dbReference>
<gene>
    <name evidence="13" type="ORF">L798_11789</name>
</gene>
<reference evidence="13 14" key="1">
    <citation type="journal article" date="2014" name="Nat. Commun.">
        <title>Molecular traces of alternative social organization in a termite genome.</title>
        <authorList>
            <person name="Terrapon N."/>
            <person name="Li C."/>
            <person name="Robertson H.M."/>
            <person name="Ji L."/>
            <person name="Meng X."/>
            <person name="Booth W."/>
            <person name="Chen Z."/>
            <person name="Childers C.P."/>
            <person name="Glastad K.M."/>
            <person name="Gokhale K."/>
            <person name="Gowin J."/>
            <person name="Gronenberg W."/>
            <person name="Hermansen R.A."/>
            <person name="Hu H."/>
            <person name="Hunt B.G."/>
            <person name="Huylmans A.K."/>
            <person name="Khalil S.M."/>
            <person name="Mitchell R.D."/>
            <person name="Munoz-Torres M.C."/>
            <person name="Mustard J.A."/>
            <person name="Pan H."/>
            <person name="Reese J.T."/>
            <person name="Scharf M.E."/>
            <person name="Sun F."/>
            <person name="Vogel H."/>
            <person name="Xiao J."/>
            <person name="Yang W."/>
            <person name="Yang Z."/>
            <person name="Yang Z."/>
            <person name="Zhou J."/>
            <person name="Zhu J."/>
            <person name="Brent C.S."/>
            <person name="Elsik C.G."/>
            <person name="Goodisman M.A."/>
            <person name="Liberles D.A."/>
            <person name="Roe R.M."/>
            <person name="Vargo E.L."/>
            <person name="Vilcinskas A."/>
            <person name="Wang J."/>
            <person name="Bornberg-Bauer E."/>
            <person name="Korb J."/>
            <person name="Zhang G."/>
            <person name="Liebig J."/>
        </authorList>
    </citation>
    <scope>NUCLEOTIDE SEQUENCE [LARGE SCALE GENOMIC DNA]</scope>
    <source>
        <tissue evidence="13">Whole organism</tissue>
    </source>
</reference>
<dbReference type="InterPro" id="IPR000716">
    <property type="entry name" value="Thyroglobulin_1"/>
</dbReference>
<dbReference type="GO" id="GO:0050840">
    <property type="term" value="F:extracellular matrix binding"/>
    <property type="evidence" value="ECO:0007669"/>
    <property type="project" value="TreeGrafter"/>
</dbReference>
<dbReference type="eggNOG" id="KOG3555">
    <property type="taxonomic scope" value="Eukaryota"/>
</dbReference>
<dbReference type="PROSITE" id="PS00484">
    <property type="entry name" value="THYROGLOBULIN_1_1"/>
    <property type="match status" value="1"/>
</dbReference>
<dbReference type="Gene3D" id="3.30.60.30">
    <property type="match status" value="1"/>
</dbReference>
<keyword evidence="6 9" id="KW-1015">Disulfide bond</keyword>
<dbReference type="Pfam" id="PF00086">
    <property type="entry name" value="Thyroglobulin_1"/>
    <property type="match status" value="1"/>
</dbReference>
<evidence type="ECO:0000256" key="2">
    <source>
        <dbReference type="ARBA" id="ARBA00022525"/>
    </source>
</evidence>
<evidence type="ECO:0000256" key="3">
    <source>
        <dbReference type="ARBA" id="ARBA00022729"/>
    </source>
</evidence>
<dbReference type="SUPFAM" id="SSF57610">
    <property type="entry name" value="Thyroglobulin type-1 domain"/>
    <property type="match status" value="1"/>
</dbReference>
<feature type="disulfide bond" evidence="9">
    <location>
        <begin position="468"/>
        <end position="475"/>
    </location>
</feature>
<keyword evidence="2" id="KW-0964">Secreted</keyword>
<dbReference type="AlphaFoldDB" id="A0A067QVD6"/>
<evidence type="ECO:0000256" key="4">
    <source>
        <dbReference type="ARBA" id="ARBA00022837"/>
    </source>
</evidence>
<dbReference type="Gene3D" id="1.10.238.10">
    <property type="entry name" value="EF-hand"/>
    <property type="match status" value="1"/>
</dbReference>
<evidence type="ECO:0000256" key="5">
    <source>
        <dbReference type="ARBA" id="ARBA00022974"/>
    </source>
</evidence>
<evidence type="ECO:0008006" key="15">
    <source>
        <dbReference type="Google" id="ProtNLM"/>
    </source>
</evidence>
<keyword evidence="7" id="KW-0325">Glycoprotein</keyword>
<dbReference type="CDD" id="cd00104">
    <property type="entry name" value="KAZAL_FS"/>
    <property type="match status" value="1"/>
</dbReference>
<evidence type="ECO:0000256" key="1">
    <source>
        <dbReference type="ARBA" id="ARBA00004613"/>
    </source>
</evidence>
<feature type="region of interest" description="Disordered" evidence="10">
    <location>
        <begin position="64"/>
        <end position="102"/>
    </location>
</feature>
<dbReference type="InterPro" id="IPR011992">
    <property type="entry name" value="EF-hand-dom_pair"/>
</dbReference>
<evidence type="ECO:0000259" key="11">
    <source>
        <dbReference type="PROSITE" id="PS51162"/>
    </source>
</evidence>
<keyword evidence="14" id="KW-1185">Reference proteome</keyword>
<comment type="caution">
    <text evidence="9">Lacks conserved residue(s) required for the propagation of feature annotation.</text>
</comment>
<keyword evidence="3" id="KW-0732">Signal</keyword>
<feature type="disulfide bond" evidence="9">
    <location>
        <begin position="438"/>
        <end position="457"/>
    </location>
</feature>
<evidence type="ECO:0000256" key="7">
    <source>
        <dbReference type="ARBA" id="ARBA00023180"/>
    </source>
</evidence>
<dbReference type="SUPFAM" id="SSF47473">
    <property type="entry name" value="EF-hand"/>
    <property type="match status" value="1"/>
</dbReference>
<sequence length="504" mass="57560">MVCSCVAGDLCHPLNCKKKELCLLEDAFTAVCVSKKELHKNGDVVIPKSKFLAEEEAKRKAVAAAAAAADSHEDDDGDDDVFYDSEDDQDDDDDSSDPVSNVNKNAVLRSGCTATCKLRNSVTCGKEIEWIFVLYGKNKSADEQSIWMQELFEDDLNDVLRRCNPCPVVKPTFLCGTDNRTYSSLCRLDYHNCIHHTVIRVGCKGFCPCKDGELHMRKKQRQSERLNNLMNKFKLTAEKEKKQQQQQLSKNNSNKPIRMPQDKYTFTPEDFKYENKHYKYIKYTKYNKDLYAATNPPYSDDKDRQRGYNEVLDTKPSSVNHLSSNSWSKECPPSALQAMGNRLLDWFSVVMAEAKRRRTHNKGKAHFPGSCKGEVRWMFQHLDLDADDQLSLQELYDLEHDQSEKCIKPFLDACDADHDIFVSPREWCQCFEKTDRPCAAVKRRISPDLLGVYIPDCDDQGYYRPTQCHTSVGMCWCVDKHGVETANSRTRGKPNCGKPVIQLA</sequence>
<dbReference type="InParanoid" id="A0A067QVD6"/>
<dbReference type="EMBL" id="KK852898">
    <property type="protein sequence ID" value="KDR14151.1"/>
    <property type="molecule type" value="Genomic_DNA"/>
</dbReference>
<evidence type="ECO:0000313" key="14">
    <source>
        <dbReference type="Proteomes" id="UP000027135"/>
    </source>
</evidence>
<dbReference type="Proteomes" id="UP000027135">
    <property type="component" value="Unassembled WGS sequence"/>
</dbReference>
<dbReference type="GO" id="GO:0005518">
    <property type="term" value="F:collagen binding"/>
    <property type="evidence" value="ECO:0007669"/>
    <property type="project" value="TreeGrafter"/>
</dbReference>
<comment type="subcellular location">
    <subcellularLocation>
        <location evidence="1">Secreted</location>
    </subcellularLocation>
</comment>
<proteinExistence type="predicted"/>
<dbReference type="FunCoup" id="A0A067QVD6">
    <property type="interactions" value="127"/>
</dbReference>
<dbReference type="GO" id="GO:0005509">
    <property type="term" value="F:calcium ion binding"/>
    <property type="evidence" value="ECO:0007669"/>
    <property type="project" value="InterPro"/>
</dbReference>
<dbReference type="SMART" id="SM00211">
    <property type="entry name" value="TY"/>
    <property type="match status" value="1"/>
</dbReference>
<evidence type="ECO:0000256" key="10">
    <source>
        <dbReference type="SAM" id="MobiDB-lite"/>
    </source>
</evidence>
<dbReference type="Pfam" id="PF10591">
    <property type="entry name" value="SPARC_Ca_bdg"/>
    <property type="match status" value="1"/>
</dbReference>
<evidence type="ECO:0000313" key="13">
    <source>
        <dbReference type="EMBL" id="KDR14151.1"/>
    </source>
</evidence>
<accession>A0A067QVD6</accession>
<dbReference type="GO" id="GO:0005615">
    <property type="term" value="C:extracellular space"/>
    <property type="evidence" value="ECO:0007669"/>
    <property type="project" value="TreeGrafter"/>
</dbReference>
<feature type="region of interest" description="Disordered" evidence="10">
    <location>
        <begin position="238"/>
        <end position="261"/>
    </location>
</feature>
<feature type="compositionally biased region" description="Low complexity" evidence="10">
    <location>
        <begin position="244"/>
        <end position="255"/>
    </location>
</feature>
<dbReference type="InterPro" id="IPR018247">
    <property type="entry name" value="EF_Hand_1_Ca_BS"/>
</dbReference>